<sequence>MISVQNFSKSFGKQSVISDLSFDVNKGEIFAFLGANGSGKTTTIRTLLGIYQPTAGNLLIKGEPFNHSMSAYIGYL</sequence>
<evidence type="ECO:0000313" key="4">
    <source>
        <dbReference type="EMBL" id="MCA9390355.1"/>
    </source>
</evidence>
<evidence type="ECO:0000313" key="5">
    <source>
        <dbReference type="Proteomes" id="UP000701698"/>
    </source>
</evidence>
<reference evidence="4" key="1">
    <citation type="submission" date="2020-04" db="EMBL/GenBank/DDBJ databases">
        <authorList>
            <person name="Zhang T."/>
        </authorList>
    </citation>
    <scope>NUCLEOTIDE SEQUENCE</scope>
    <source>
        <strain evidence="4">HKST-UBA01</strain>
    </source>
</reference>
<dbReference type="Pfam" id="PF00005">
    <property type="entry name" value="ABC_tran"/>
    <property type="match status" value="1"/>
</dbReference>
<evidence type="ECO:0000256" key="1">
    <source>
        <dbReference type="ARBA" id="ARBA00005417"/>
    </source>
</evidence>
<feature type="non-terminal residue" evidence="4">
    <location>
        <position position="76"/>
    </location>
</feature>
<dbReference type="Proteomes" id="UP000701698">
    <property type="component" value="Unassembled WGS sequence"/>
</dbReference>
<feature type="domain" description="ABC transporter" evidence="3">
    <location>
        <begin position="18"/>
        <end position="68"/>
    </location>
</feature>
<comment type="caution">
    <text evidence="4">The sequence shown here is derived from an EMBL/GenBank/DDBJ whole genome shotgun (WGS) entry which is preliminary data.</text>
</comment>
<keyword evidence="4" id="KW-0547">Nucleotide-binding</keyword>
<keyword evidence="2" id="KW-0813">Transport</keyword>
<proteinExistence type="inferred from homology"/>
<dbReference type="SUPFAM" id="SSF52540">
    <property type="entry name" value="P-loop containing nucleoside triphosphate hydrolases"/>
    <property type="match status" value="1"/>
</dbReference>
<evidence type="ECO:0000256" key="2">
    <source>
        <dbReference type="ARBA" id="ARBA00022448"/>
    </source>
</evidence>
<reference evidence="4" key="2">
    <citation type="journal article" date="2021" name="Microbiome">
        <title>Successional dynamics and alternative stable states in a saline activated sludge microbial community over 9 years.</title>
        <authorList>
            <person name="Wang Y."/>
            <person name="Ye J."/>
            <person name="Ju F."/>
            <person name="Liu L."/>
            <person name="Boyd J.A."/>
            <person name="Deng Y."/>
            <person name="Parks D.H."/>
            <person name="Jiang X."/>
            <person name="Yin X."/>
            <person name="Woodcroft B.J."/>
            <person name="Tyson G.W."/>
            <person name="Hugenholtz P."/>
            <person name="Polz M.F."/>
            <person name="Zhang T."/>
        </authorList>
    </citation>
    <scope>NUCLEOTIDE SEQUENCE</scope>
    <source>
        <strain evidence="4">HKST-UBA01</strain>
    </source>
</reference>
<name>A0A955RQF2_UNCKA</name>
<dbReference type="PANTHER" id="PTHR43335:SF4">
    <property type="entry name" value="ABC TRANSPORTER, ATP-BINDING PROTEIN"/>
    <property type="match status" value="1"/>
</dbReference>
<protein>
    <submittedName>
        <fullName evidence="4">ATP-binding cassette domain-containing protein</fullName>
    </submittedName>
</protein>
<evidence type="ECO:0000259" key="3">
    <source>
        <dbReference type="Pfam" id="PF00005"/>
    </source>
</evidence>
<dbReference type="GO" id="GO:0016887">
    <property type="term" value="F:ATP hydrolysis activity"/>
    <property type="evidence" value="ECO:0007669"/>
    <property type="project" value="InterPro"/>
</dbReference>
<dbReference type="Gene3D" id="3.40.50.300">
    <property type="entry name" value="P-loop containing nucleotide triphosphate hydrolases"/>
    <property type="match status" value="1"/>
</dbReference>
<dbReference type="GO" id="GO:0005524">
    <property type="term" value="F:ATP binding"/>
    <property type="evidence" value="ECO:0007669"/>
    <property type="project" value="UniProtKB-KW"/>
</dbReference>
<dbReference type="InterPro" id="IPR027417">
    <property type="entry name" value="P-loop_NTPase"/>
</dbReference>
<accession>A0A955RQF2</accession>
<dbReference type="AlphaFoldDB" id="A0A955RQF2"/>
<dbReference type="PANTHER" id="PTHR43335">
    <property type="entry name" value="ABC TRANSPORTER, ATP-BINDING PROTEIN"/>
    <property type="match status" value="1"/>
</dbReference>
<dbReference type="EMBL" id="JAGQKX010000075">
    <property type="protein sequence ID" value="MCA9390355.1"/>
    <property type="molecule type" value="Genomic_DNA"/>
</dbReference>
<comment type="similarity">
    <text evidence="1">Belongs to the ABC transporter superfamily.</text>
</comment>
<organism evidence="4 5">
    <name type="scientific">candidate division WWE3 bacterium</name>
    <dbReference type="NCBI Taxonomy" id="2053526"/>
    <lineage>
        <taxon>Bacteria</taxon>
        <taxon>Katanobacteria</taxon>
    </lineage>
</organism>
<gene>
    <name evidence="4" type="ORF">KC571_03020</name>
</gene>
<keyword evidence="4" id="KW-0067">ATP-binding</keyword>
<dbReference type="InterPro" id="IPR003439">
    <property type="entry name" value="ABC_transporter-like_ATP-bd"/>
</dbReference>